<protein>
    <submittedName>
        <fullName evidence="2">Uncharacterized protein</fullName>
    </submittedName>
</protein>
<keyword evidence="1" id="KW-1133">Transmembrane helix</keyword>
<evidence type="ECO:0000313" key="2">
    <source>
        <dbReference type="EMBL" id="KKU02676.1"/>
    </source>
</evidence>
<sequence length="105" mass="11351">MKQLAQITGIDDPVGTKFPIADYADLPGLIVSRLLTFAIIGAGLFFFVRLISAGYSYLTSLGEPAKIQSATKELTNAVIGLLVIISSYFIIQIIEVVFGFNILKP</sequence>
<dbReference type="InterPro" id="IPR043993">
    <property type="entry name" value="T4SS_pilin"/>
</dbReference>
<evidence type="ECO:0000256" key="1">
    <source>
        <dbReference type="SAM" id="Phobius"/>
    </source>
</evidence>
<accession>A0A0G1M384</accession>
<dbReference type="Pfam" id="PF18895">
    <property type="entry name" value="T4SS_pilin"/>
    <property type="match status" value="1"/>
</dbReference>
<evidence type="ECO:0000313" key="3">
    <source>
        <dbReference type="Proteomes" id="UP000034264"/>
    </source>
</evidence>
<dbReference type="AlphaFoldDB" id="A0A0G1M384"/>
<dbReference type="EMBL" id="LCKS01000009">
    <property type="protein sequence ID" value="KKU02676.1"/>
    <property type="molecule type" value="Genomic_DNA"/>
</dbReference>
<dbReference type="Proteomes" id="UP000034264">
    <property type="component" value="Unassembled WGS sequence"/>
</dbReference>
<proteinExistence type="predicted"/>
<organism evidence="2 3">
    <name type="scientific">Candidatus Amesbacteria bacterium GW2011_GWC2_45_19</name>
    <dbReference type="NCBI Taxonomy" id="1618366"/>
    <lineage>
        <taxon>Bacteria</taxon>
        <taxon>Candidatus Amesiibacteriota</taxon>
    </lineage>
</organism>
<keyword evidence="1" id="KW-0812">Transmembrane</keyword>
<name>A0A0G1M384_9BACT</name>
<keyword evidence="1" id="KW-0472">Membrane</keyword>
<feature type="transmembrane region" description="Helical" evidence="1">
    <location>
        <begin position="78"/>
        <end position="103"/>
    </location>
</feature>
<comment type="caution">
    <text evidence="2">The sequence shown here is derived from an EMBL/GenBank/DDBJ whole genome shotgun (WGS) entry which is preliminary data.</text>
</comment>
<feature type="transmembrane region" description="Helical" evidence="1">
    <location>
        <begin position="34"/>
        <end position="58"/>
    </location>
</feature>
<gene>
    <name evidence="2" type="ORF">UX05_C0009G0012</name>
</gene>
<reference evidence="2 3" key="1">
    <citation type="journal article" date="2015" name="Nature">
        <title>rRNA introns, odd ribosomes, and small enigmatic genomes across a large radiation of phyla.</title>
        <authorList>
            <person name="Brown C.T."/>
            <person name="Hug L.A."/>
            <person name="Thomas B.C."/>
            <person name="Sharon I."/>
            <person name="Castelle C.J."/>
            <person name="Singh A."/>
            <person name="Wilkins M.J."/>
            <person name="Williams K.H."/>
            <person name="Banfield J.F."/>
        </authorList>
    </citation>
    <scope>NUCLEOTIDE SEQUENCE [LARGE SCALE GENOMIC DNA]</scope>
</reference>